<comment type="similarity">
    <text evidence="3">Belongs to the 3-hydroxyacyl-CoA dehydrogenase family.</text>
</comment>
<dbReference type="InterPro" id="IPR006176">
    <property type="entry name" value="3-OHacyl-CoA_DH_NAD-bd"/>
</dbReference>
<evidence type="ECO:0000256" key="5">
    <source>
        <dbReference type="ARBA" id="ARBA00022832"/>
    </source>
</evidence>
<evidence type="ECO:0000256" key="1">
    <source>
        <dbReference type="ARBA" id="ARBA00005005"/>
    </source>
</evidence>
<evidence type="ECO:0000256" key="8">
    <source>
        <dbReference type="ARBA" id="ARBA00023027"/>
    </source>
</evidence>
<evidence type="ECO:0000256" key="4">
    <source>
        <dbReference type="ARBA" id="ARBA00012076"/>
    </source>
</evidence>
<sequence>MSINKVTVLGAGAMGSQIAAHLINVGLKVQLLDIVVDEDNSNKLAKDALGRITHRKKGLLYDNNLAVNLTIGNFKDDLKEANDSDLYIEAVSEELDIKHDIWGKVAKVAKDSAILATNTSGIPIADIAEPFDQDFQKRFLGLHFFNPVRVMKLVEIIKHKGTDEKYVQELSDFTTYTLGKGVVICHDVSGFVGNRIGTFTGMDIAYRAEQEDLAVNEVDTLSGEILGRPRMGTNRLSDFVGIDIGYHVSHGLKDDPEEAEYFKLPQTPEYLVDQGWLGDKSGQGFYKKQEDGSKLIFDLEKKDYVQPKDVNFDILNDLDKDLKHNFNTIFEAKDEIGLFLWKSLRNLFFYSAINVGKATDEYKNIDRAMVWGYNWKVGPFQAWDLIGVERVAKRIEDEIDDIPGSDTELPEWVKGRTEPFYKEGEGISNVAEVQSFVAKTLWEKEGSSRLDVTEDGVLLLQMLTPNNTLSSDFQKDIIEAVDVLEEEDYKGLVLHTPGPHFSYGANLNLMKEAIDNKAQDTEVRQGTEELHQAVSRLKYAAKPVVAAVSGRALGGGAELLLHTPFVVAAAESYIGLVEVGVGLIPGGAGTVELADRIYRQNLTKPEKIARLSATLTTIATGSLSKNAYDAVQKGFLRETDQIVQNEDLVVAAAIDKVRSESKYNYIPQFKANYSVLGRDFIALAQSSLEAMRDGNNASDHDVLVGTKIAEVLAGGNIPGQTVVNEDQLLKIEVDNFVAVSKEEKTYDRIKHMLETNKPLRN</sequence>
<dbReference type="PANTHER" id="PTHR48075:SF7">
    <property type="entry name" value="3-HYDROXYACYL-COA DEHYDROGENASE-RELATED"/>
    <property type="match status" value="1"/>
</dbReference>
<evidence type="ECO:0000256" key="7">
    <source>
        <dbReference type="ARBA" id="ARBA00023002"/>
    </source>
</evidence>
<keyword evidence="5" id="KW-0276">Fatty acid metabolism</keyword>
<comment type="catalytic activity">
    <reaction evidence="10">
        <text>a (3S)-3-hydroxyacyl-CoA + NAD(+) = a 3-oxoacyl-CoA + NADH + H(+)</text>
        <dbReference type="Rhea" id="RHEA:22432"/>
        <dbReference type="ChEBI" id="CHEBI:15378"/>
        <dbReference type="ChEBI" id="CHEBI:57318"/>
        <dbReference type="ChEBI" id="CHEBI:57540"/>
        <dbReference type="ChEBI" id="CHEBI:57945"/>
        <dbReference type="ChEBI" id="CHEBI:90726"/>
        <dbReference type="EC" id="1.1.1.35"/>
    </reaction>
</comment>
<evidence type="ECO:0000256" key="9">
    <source>
        <dbReference type="ARBA" id="ARBA00023098"/>
    </source>
</evidence>
<evidence type="ECO:0000259" key="12">
    <source>
        <dbReference type="Pfam" id="PF00725"/>
    </source>
</evidence>
<reference evidence="14 15" key="1">
    <citation type="submission" date="2012-09" db="EMBL/GenBank/DDBJ databases">
        <title>The Genome Sequence of Alloiococcus otitis ATCC 51267.</title>
        <authorList>
            <consortium name="The Broad Institute Genome Sequencing Platform"/>
            <person name="Earl A."/>
            <person name="Ward D."/>
            <person name="Feldgarden M."/>
            <person name="Gevers D."/>
            <person name="Huys G."/>
            <person name="Walker B."/>
            <person name="Young S.K."/>
            <person name="Zeng Q."/>
            <person name="Gargeya S."/>
            <person name="Fitzgerald M."/>
            <person name="Haas B."/>
            <person name="Abouelleil A."/>
            <person name="Alvarado L."/>
            <person name="Arachchi H.M."/>
            <person name="Berlin A.M."/>
            <person name="Chapman S.B."/>
            <person name="Goldberg J."/>
            <person name="Griggs A."/>
            <person name="Gujja S."/>
            <person name="Hansen M."/>
            <person name="Howarth C."/>
            <person name="Imamovic A."/>
            <person name="Larimer J."/>
            <person name="McCowen C."/>
            <person name="Montmayeur A."/>
            <person name="Murphy C."/>
            <person name="Neiman D."/>
            <person name="Pearson M."/>
            <person name="Priest M."/>
            <person name="Roberts A."/>
            <person name="Saif S."/>
            <person name="Shea T."/>
            <person name="Sisk P."/>
            <person name="Sykes S."/>
            <person name="Wortman J."/>
            <person name="Nusbaum C."/>
            <person name="Birren B."/>
        </authorList>
    </citation>
    <scope>NUCLEOTIDE SEQUENCE [LARGE SCALE GENOMIC DNA]</scope>
    <source>
        <strain evidence="14 15">ATCC 51267</strain>
    </source>
</reference>
<dbReference type="Gene3D" id="1.10.1040.50">
    <property type="match status" value="1"/>
</dbReference>
<evidence type="ECO:0000256" key="11">
    <source>
        <dbReference type="RuleBase" id="RU003707"/>
    </source>
</evidence>
<dbReference type="SUPFAM" id="SSF52096">
    <property type="entry name" value="ClpP/crotonase"/>
    <property type="match status" value="1"/>
</dbReference>
<evidence type="ECO:0000259" key="13">
    <source>
        <dbReference type="Pfam" id="PF02737"/>
    </source>
</evidence>
<dbReference type="PATRIC" id="fig|883081.3.peg.1147"/>
<dbReference type="UniPathway" id="UPA00659"/>
<gene>
    <name evidence="14" type="ORF">HMPREF9698_01147</name>
</gene>
<dbReference type="STRING" id="883081.HMPREF9698_01147"/>
<dbReference type="InterPro" id="IPR008927">
    <property type="entry name" value="6-PGluconate_DH-like_C_sf"/>
</dbReference>
<dbReference type="Pfam" id="PF02737">
    <property type="entry name" value="3HCDH_N"/>
    <property type="match status" value="1"/>
</dbReference>
<evidence type="ECO:0000256" key="2">
    <source>
        <dbReference type="ARBA" id="ARBA00008750"/>
    </source>
</evidence>
<dbReference type="SUPFAM" id="SSF51735">
    <property type="entry name" value="NAD(P)-binding Rossmann-fold domains"/>
    <property type="match status" value="1"/>
</dbReference>
<dbReference type="Proteomes" id="UP000009875">
    <property type="component" value="Unassembled WGS sequence"/>
</dbReference>
<organism evidence="14 15">
    <name type="scientific">Alloiococcus otitis ATCC 51267</name>
    <dbReference type="NCBI Taxonomy" id="883081"/>
    <lineage>
        <taxon>Bacteria</taxon>
        <taxon>Bacillati</taxon>
        <taxon>Bacillota</taxon>
        <taxon>Bacilli</taxon>
        <taxon>Lactobacillales</taxon>
        <taxon>Carnobacteriaceae</taxon>
        <taxon>Alloiococcus</taxon>
    </lineage>
</organism>
<dbReference type="EC" id="4.2.1.17" evidence="4"/>
<dbReference type="SUPFAM" id="SSF48179">
    <property type="entry name" value="6-phosphogluconate dehydrogenase C-terminal domain-like"/>
    <property type="match status" value="2"/>
</dbReference>
<keyword evidence="9" id="KW-0443">Lipid metabolism</keyword>
<keyword evidence="8" id="KW-0520">NAD</keyword>
<protein>
    <recommendedName>
        <fullName evidence="4">enoyl-CoA hydratase</fullName>
        <ecNumber evidence="4">4.2.1.17</ecNumber>
    </recommendedName>
</protein>
<dbReference type="HOGENOM" id="CLU_010448_0_0_9"/>
<dbReference type="RefSeq" id="WP_003778279.1">
    <property type="nucleotide sequence ID" value="NZ_JH992959.1"/>
</dbReference>
<dbReference type="InterPro" id="IPR036291">
    <property type="entry name" value="NAD(P)-bd_dom_sf"/>
</dbReference>
<dbReference type="InterPro" id="IPR029045">
    <property type="entry name" value="ClpP/crotonase-like_dom_sf"/>
</dbReference>
<comment type="similarity">
    <text evidence="11">Belongs to the enoyl-CoA hydratase/isomerase family.</text>
</comment>
<accession>K9E8A0</accession>
<comment type="caution">
    <text evidence="14">The sequence shown here is derived from an EMBL/GenBank/DDBJ whole genome shotgun (WGS) entry which is preliminary data.</text>
</comment>
<dbReference type="InterPro" id="IPR001753">
    <property type="entry name" value="Enoyl-CoA_hydra/iso"/>
</dbReference>
<dbReference type="GO" id="GO:0006635">
    <property type="term" value="P:fatty acid beta-oxidation"/>
    <property type="evidence" value="ECO:0007669"/>
    <property type="project" value="UniProtKB-UniPathway"/>
</dbReference>
<name>K9E8A0_9LACT</name>
<dbReference type="GO" id="GO:0003857">
    <property type="term" value="F:(3S)-3-hydroxyacyl-CoA dehydrogenase (NAD+) activity"/>
    <property type="evidence" value="ECO:0007669"/>
    <property type="project" value="UniProtKB-EC"/>
</dbReference>
<dbReference type="GO" id="GO:0070403">
    <property type="term" value="F:NAD+ binding"/>
    <property type="evidence" value="ECO:0007669"/>
    <property type="project" value="InterPro"/>
</dbReference>
<dbReference type="eggNOG" id="COG1250">
    <property type="taxonomic scope" value="Bacteria"/>
</dbReference>
<dbReference type="PROSITE" id="PS00166">
    <property type="entry name" value="ENOYL_COA_HYDRATASE"/>
    <property type="match status" value="1"/>
</dbReference>
<feature type="domain" description="3-hydroxyacyl-CoA dehydrogenase C-terminal" evidence="12">
    <location>
        <begin position="190"/>
        <end position="287"/>
    </location>
</feature>
<feature type="domain" description="3-hydroxyacyl-CoA dehydrogenase NAD binding" evidence="13">
    <location>
        <begin position="5"/>
        <end position="187"/>
    </location>
</feature>
<dbReference type="Pfam" id="PF00378">
    <property type="entry name" value="ECH_1"/>
    <property type="match status" value="1"/>
</dbReference>
<dbReference type="Gene3D" id="3.40.50.720">
    <property type="entry name" value="NAD(P)-binding Rossmann-like Domain"/>
    <property type="match status" value="1"/>
</dbReference>
<evidence type="ECO:0000256" key="10">
    <source>
        <dbReference type="ARBA" id="ARBA00049556"/>
    </source>
</evidence>
<comment type="pathway">
    <text evidence="1">Lipid metabolism; fatty acid beta-oxidation.</text>
</comment>
<dbReference type="eggNOG" id="COG1024">
    <property type="taxonomic scope" value="Bacteria"/>
</dbReference>
<evidence type="ECO:0000313" key="15">
    <source>
        <dbReference type="Proteomes" id="UP000009875"/>
    </source>
</evidence>
<keyword evidence="7" id="KW-0560">Oxidoreductase</keyword>
<dbReference type="Pfam" id="PF00725">
    <property type="entry name" value="3HCDH"/>
    <property type="match status" value="1"/>
</dbReference>
<keyword evidence="15" id="KW-1185">Reference proteome</keyword>
<dbReference type="GO" id="GO:0004300">
    <property type="term" value="F:enoyl-CoA hydratase activity"/>
    <property type="evidence" value="ECO:0007669"/>
    <property type="project" value="UniProtKB-EC"/>
</dbReference>
<evidence type="ECO:0000313" key="14">
    <source>
        <dbReference type="EMBL" id="EKU93399.1"/>
    </source>
</evidence>
<dbReference type="CDD" id="cd06558">
    <property type="entry name" value="crotonase-like"/>
    <property type="match status" value="1"/>
</dbReference>
<dbReference type="OrthoDB" id="9771883at2"/>
<dbReference type="EMBL" id="AGXA01000021">
    <property type="protein sequence ID" value="EKU93399.1"/>
    <property type="molecule type" value="Genomic_DNA"/>
</dbReference>
<keyword evidence="6" id="KW-0442">Lipid degradation</keyword>
<evidence type="ECO:0000256" key="3">
    <source>
        <dbReference type="ARBA" id="ARBA00009463"/>
    </source>
</evidence>
<dbReference type="InterPro" id="IPR018376">
    <property type="entry name" value="Enoyl-CoA_hyd/isom_CS"/>
</dbReference>
<dbReference type="InterPro" id="IPR006108">
    <property type="entry name" value="3HC_DH_C"/>
</dbReference>
<evidence type="ECO:0000256" key="6">
    <source>
        <dbReference type="ARBA" id="ARBA00022963"/>
    </source>
</evidence>
<proteinExistence type="inferred from homology"/>
<dbReference type="PANTHER" id="PTHR48075">
    <property type="entry name" value="3-HYDROXYACYL-COA DEHYDROGENASE FAMILY PROTEIN"/>
    <property type="match status" value="1"/>
</dbReference>
<dbReference type="AlphaFoldDB" id="K9E8A0"/>
<dbReference type="Gene3D" id="3.90.226.10">
    <property type="entry name" value="2-enoyl-CoA Hydratase, Chain A, domain 1"/>
    <property type="match status" value="1"/>
</dbReference>
<comment type="similarity">
    <text evidence="2">In the N-terminal section; belongs to the enoyl-CoA hydratase/isomerase family.</text>
</comment>